<sequence length="357" mass="41101">MFDFIAPASYFPFFLHLILLLVCIKCGRLSSSDKGLFLLVTIFLILFLGNRQLSGAYFGDTSNYARNFARMKNYVYYKPGTEYVFNYLMYGFARFGLSVTDFFTFVATVYVGCSAWACQRMFKEQGYLAFLLVLGAFSFFSYGTNGIRNGMAAAVMMLALSFLENKKWIAILIALISINIHNSMMLPLFSAIVCLFYNNSKNYFYFWLFSIVLSVIAGGPISNFFLSLGIVEDDRLTGYIAGTTTDQFSSTGFRWDFLMYSCIPILVGFYYTVKRGFEDKTYQFILNTYILANSFWVMVIRANYSNRFAYLSWFLYGIVLIYPFLKCEDVPGRIDKIRMALFGNVTFTYIMWLMGKC</sequence>
<organism evidence="2 3">
    <name type="scientific">Phocaeicola plebeius (strain DSM 17135 / JCM 12973 / CCUG 54634 / M2)</name>
    <name type="common">Bacteroides plebeius</name>
    <dbReference type="NCBI Taxonomy" id="484018"/>
    <lineage>
        <taxon>Bacteria</taxon>
        <taxon>Pseudomonadati</taxon>
        <taxon>Bacteroidota</taxon>
        <taxon>Bacteroidia</taxon>
        <taxon>Bacteroidales</taxon>
        <taxon>Bacteroidaceae</taxon>
        <taxon>Phocaeicola</taxon>
    </lineage>
</organism>
<feature type="transmembrane region" description="Helical" evidence="1">
    <location>
        <begin position="128"/>
        <end position="148"/>
    </location>
</feature>
<dbReference type="RefSeq" id="WP_007559279.1">
    <property type="nucleotide sequence ID" value="NZ_DS990122.1"/>
</dbReference>
<dbReference type="EMBL" id="ABQC02000002">
    <property type="protein sequence ID" value="EDY97270.1"/>
    <property type="molecule type" value="Genomic_DNA"/>
</dbReference>
<evidence type="ECO:0000313" key="3">
    <source>
        <dbReference type="Proteomes" id="UP000003452"/>
    </source>
</evidence>
<reference evidence="2 3" key="1">
    <citation type="submission" date="2008-08" db="EMBL/GenBank/DDBJ databases">
        <title>Draft genome sequence of Bacteroides plebeius (DSM 17135).</title>
        <authorList>
            <person name="Sudarsanam P."/>
            <person name="Ley R."/>
            <person name="Guruge J."/>
            <person name="Turnbaugh P.J."/>
            <person name="Mahowald M."/>
            <person name="Liep D."/>
            <person name="Gordon J."/>
        </authorList>
    </citation>
    <scope>NUCLEOTIDE SEQUENCE [LARGE SCALE GENOMIC DNA]</scope>
    <source>
        <strain evidence="3">DSM 17135 / JCM 12973 / M2</strain>
    </source>
</reference>
<comment type="caution">
    <text evidence="2">The sequence shown here is derived from an EMBL/GenBank/DDBJ whole genome shotgun (WGS) entry which is preliminary data.</text>
</comment>
<evidence type="ECO:0000313" key="2">
    <source>
        <dbReference type="EMBL" id="EDY97270.1"/>
    </source>
</evidence>
<name>B5CU63_PHOPM</name>
<keyword evidence="1" id="KW-0812">Transmembrane</keyword>
<feature type="transmembrane region" description="Helical" evidence="1">
    <location>
        <begin position="257"/>
        <end position="273"/>
    </location>
</feature>
<gene>
    <name evidence="2" type="ORF">BACPLE_00057</name>
</gene>
<feature type="transmembrane region" description="Helical" evidence="1">
    <location>
        <begin position="95"/>
        <end position="116"/>
    </location>
</feature>
<keyword evidence="1" id="KW-0472">Membrane</keyword>
<feature type="transmembrane region" description="Helical" evidence="1">
    <location>
        <begin position="337"/>
        <end position="355"/>
    </location>
</feature>
<proteinExistence type="predicted"/>
<keyword evidence="1" id="KW-1133">Transmembrane helix</keyword>
<accession>B5CU63</accession>
<feature type="transmembrane region" description="Helical" evidence="1">
    <location>
        <begin position="285"/>
        <end position="302"/>
    </location>
</feature>
<feature type="transmembrane region" description="Helical" evidence="1">
    <location>
        <begin position="6"/>
        <end position="24"/>
    </location>
</feature>
<dbReference type="Proteomes" id="UP000003452">
    <property type="component" value="Unassembled WGS sequence"/>
</dbReference>
<feature type="transmembrane region" description="Helical" evidence="1">
    <location>
        <begin position="308"/>
        <end position="325"/>
    </location>
</feature>
<reference evidence="2 3" key="2">
    <citation type="submission" date="2008-08" db="EMBL/GenBank/DDBJ databases">
        <authorList>
            <person name="Fulton L."/>
            <person name="Clifton S."/>
            <person name="Fulton B."/>
            <person name="Xu J."/>
            <person name="Minx P."/>
            <person name="Pepin K.H."/>
            <person name="Johnson M."/>
            <person name="Thiruvilangam P."/>
            <person name="Bhonagiri V."/>
            <person name="Nash W.E."/>
            <person name="Mardis E.R."/>
            <person name="Wilson R.K."/>
        </authorList>
    </citation>
    <scope>NUCLEOTIDE SEQUENCE [LARGE SCALE GENOMIC DNA]</scope>
    <source>
        <strain evidence="3">DSM 17135 / JCM 12973 / M2</strain>
    </source>
</reference>
<evidence type="ECO:0000256" key="1">
    <source>
        <dbReference type="SAM" id="Phobius"/>
    </source>
</evidence>
<feature type="transmembrane region" description="Helical" evidence="1">
    <location>
        <begin position="168"/>
        <end position="197"/>
    </location>
</feature>
<feature type="transmembrane region" description="Helical" evidence="1">
    <location>
        <begin position="36"/>
        <end position="53"/>
    </location>
</feature>
<evidence type="ECO:0008006" key="4">
    <source>
        <dbReference type="Google" id="ProtNLM"/>
    </source>
</evidence>
<feature type="transmembrane region" description="Helical" evidence="1">
    <location>
        <begin position="204"/>
        <end position="226"/>
    </location>
</feature>
<dbReference type="OrthoDB" id="1112074at2"/>
<protein>
    <recommendedName>
        <fullName evidence="4">EpsG family protein</fullName>
    </recommendedName>
</protein>
<dbReference type="InterPro" id="IPR049458">
    <property type="entry name" value="EpsG-like"/>
</dbReference>
<dbReference type="AlphaFoldDB" id="B5CU63"/>
<dbReference type="HOGENOM" id="CLU_749356_0_0_10"/>
<dbReference type="GeneID" id="43183873"/>
<dbReference type="Pfam" id="PF14897">
    <property type="entry name" value="EpsG"/>
    <property type="match status" value="1"/>
</dbReference>
<dbReference type="eggNOG" id="ENOG502Z8DC">
    <property type="taxonomic scope" value="Bacteria"/>
</dbReference>